<dbReference type="GO" id="GO:0003989">
    <property type="term" value="F:acetyl-CoA carboxylase activity"/>
    <property type="evidence" value="ECO:0007669"/>
    <property type="project" value="InterPro"/>
</dbReference>
<dbReference type="InterPro" id="IPR001882">
    <property type="entry name" value="Biotin_BS"/>
</dbReference>
<dbReference type="InterPro" id="IPR011053">
    <property type="entry name" value="Single_hybrid_motif"/>
</dbReference>
<evidence type="ECO:0000256" key="5">
    <source>
        <dbReference type="ARBA" id="ARBA00023098"/>
    </source>
</evidence>
<dbReference type="InterPro" id="IPR050709">
    <property type="entry name" value="Biotin_Carboxyl_Carrier/Decarb"/>
</dbReference>
<keyword evidence="7 8" id="KW-0092">Biotin</keyword>
<feature type="domain" description="Lipoyl-binding" evidence="10">
    <location>
        <begin position="1"/>
        <end position="77"/>
    </location>
</feature>
<evidence type="ECO:0000256" key="2">
    <source>
        <dbReference type="ARBA" id="ARBA00017562"/>
    </source>
</evidence>
<evidence type="ECO:0000256" key="9">
    <source>
        <dbReference type="SAM" id="MobiDB-lite"/>
    </source>
</evidence>
<feature type="region of interest" description="Disordered" evidence="9">
    <location>
        <begin position="1"/>
        <end position="29"/>
    </location>
</feature>
<evidence type="ECO:0000256" key="7">
    <source>
        <dbReference type="ARBA" id="ARBA00023267"/>
    </source>
</evidence>
<evidence type="ECO:0000256" key="8">
    <source>
        <dbReference type="RuleBase" id="RU364072"/>
    </source>
</evidence>
<dbReference type="Pfam" id="PF00364">
    <property type="entry name" value="Biotin_lipoyl"/>
    <property type="match status" value="1"/>
</dbReference>
<evidence type="ECO:0000313" key="12">
    <source>
        <dbReference type="Proteomes" id="UP000198852"/>
    </source>
</evidence>
<dbReference type="RefSeq" id="WP_175548181.1">
    <property type="nucleotide sequence ID" value="NZ_FOZX01000007.1"/>
</dbReference>
<dbReference type="SUPFAM" id="SSF51230">
    <property type="entry name" value="Single hybrid motif"/>
    <property type="match status" value="1"/>
</dbReference>
<dbReference type="GO" id="GO:0009317">
    <property type="term" value="C:acetyl-CoA carboxylase complex"/>
    <property type="evidence" value="ECO:0007669"/>
    <property type="project" value="InterPro"/>
</dbReference>
<dbReference type="AlphaFoldDB" id="A0A1I6TL75"/>
<dbReference type="GO" id="GO:0006633">
    <property type="term" value="P:fatty acid biosynthetic process"/>
    <property type="evidence" value="ECO:0007669"/>
    <property type="project" value="UniProtKB-UniPathway"/>
</dbReference>
<evidence type="ECO:0000256" key="6">
    <source>
        <dbReference type="ARBA" id="ARBA00023160"/>
    </source>
</evidence>
<protein>
    <recommendedName>
        <fullName evidence="2 8">Biotin carboxyl carrier protein of acetyl-CoA carboxylase</fullName>
    </recommendedName>
</protein>
<dbReference type="PANTHER" id="PTHR45266">
    <property type="entry name" value="OXALOACETATE DECARBOXYLASE ALPHA CHAIN"/>
    <property type="match status" value="1"/>
</dbReference>
<dbReference type="Gene3D" id="2.40.50.100">
    <property type="match status" value="1"/>
</dbReference>
<evidence type="ECO:0000256" key="1">
    <source>
        <dbReference type="ARBA" id="ARBA00005194"/>
    </source>
</evidence>
<dbReference type="EMBL" id="FOZX01000007">
    <property type="protein sequence ID" value="SFS89901.1"/>
    <property type="molecule type" value="Genomic_DNA"/>
</dbReference>
<dbReference type="PROSITE" id="PS00188">
    <property type="entry name" value="BIOTIN"/>
    <property type="match status" value="1"/>
</dbReference>
<dbReference type="InterPro" id="IPR000089">
    <property type="entry name" value="Biotin_lipoyl"/>
</dbReference>
<accession>A0A1I6TL75</accession>
<dbReference type="NCBIfam" id="NF005457">
    <property type="entry name" value="PRK07051.1"/>
    <property type="match status" value="1"/>
</dbReference>
<organism evidence="11 12">
    <name type="scientific">Saccharopolyspora flava</name>
    <dbReference type="NCBI Taxonomy" id="95161"/>
    <lineage>
        <taxon>Bacteria</taxon>
        <taxon>Bacillati</taxon>
        <taxon>Actinomycetota</taxon>
        <taxon>Actinomycetes</taxon>
        <taxon>Pseudonocardiales</taxon>
        <taxon>Pseudonocardiaceae</taxon>
        <taxon>Saccharopolyspora</taxon>
    </lineage>
</organism>
<dbReference type="STRING" id="95161.SAMN05660874_04045"/>
<keyword evidence="6 8" id="KW-0275">Fatty acid biosynthesis</keyword>
<gene>
    <name evidence="11" type="ORF">SAMN05660874_04045</name>
</gene>
<evidence type="ECO:0000259" key="10">
    <source>
        <dbReference type="PROSITE" id="PS50968"/>
    </source>
</evidence>
<evidence type="ECO:0000256" key="4">
    <source>
        <dbReference type="ARBA" id="ARBA00022832"/>
    </source>
</evidence>
<comment type="pathway">
    <text evidence="1 8">Lipid metabolism; fatty acid biosynthesis.</text>
</comment>
<dbReference type="PANTHER" id="PTHR45266:SF3">
    <property type="entry name" value="OXALOACETATE DECARBOXYLASE ALPHA CHAIN"/>
    <property type="match status" value="1"/>
</dbReference>
<name>A0A1I6TL75_9PSEU</name>
<keyword evidence="5 8" id="KW-0443">Lipid metabolism</keyword>
<sequence length="79" mass="8789">MSTVDAQMPGVFYRRPSPEADPYIEPGDDVRPGQTIGLIEVMKTFNEVKADKAFRVAKILLDDGEEVDVGQSMFEVDEP</sequence>
<proteinExistence type="predicted"/>
<dbReference type="UniPathway" id="UPA00094"/>
<reference evidence="12" key="1">
    <citation type="submission" date="2016-10" db="EMBL/GenBank/DDBJ databases">
        <authorList>
            <person name="Varghese N."/>
            <person name="Submissions S."/>
        </authorList>
    </citation>
    <scope>NUCLEOTIDE SEQUENCE [LARGE SCALE GENOMIC DNA]</scope>
    <source>
        <strain evidence="12">DSM 44771</strain>
    </source>
</reference>
<dbReference type="PROSITE" id="PS50968">
    <property type="entry name" value="BIOTINYL_LIPOYL"/>
    <property type="match status" value="1"/>
</dbReference>
<dbReference type="Proteomes" id="UP000198852">
    <property type="component" value="Unassembled WGS sequence"/>
</dbReference>
<dbReference type="PRINTS" id="PR01071">
    <property type="entry name" value="ACOABIOTINCC"/>
</dbReference>
<dbReference type="CDD" id="cd06850">
    <property type="entry name" value="biotinyl_domain"/>
    <property type="match status" value="1"/>
</dbReference>
<keyword evidence="3 8" id="KW-0444">Lipid biosynthesis</keyword>
<evidence type="ECO:0000256" key="3">
    <source>
        <dbReference type="ARBA" id="ARBA00022516"/>
    </source>
</evidence>
<dbReference type="InterPro" id="IPR001249">
    <property type="entry name" value="AcCoA_biotinCC"/>
</dbReference>
<keyword evidence="4 8" id="KW-0276">Fatty acid metabolism</keyword>
<keyword evidence="12" id="KW-1185">Reference proteome</keyword>
<evidence type="ECO:0000313" key="11">
    <source>
        <dbReference type="EMBL" id="SFS89901.1"/>
    </source>
</evidence>
<comment type="function">
    <text evidence="8">This protein is a component of the acetyl coenzyme A carboxylase complex; first, biotin carboxylase catalyzes the carboxylation of the carrier protein and then the transcarboxylase transfers the carboxyl group to form malonyl-CoA.</text>
</comment>